<dbReference type="STRING" id="1302272.FC96_GL001800"/>
<proteinExistence type="predicted"/>
<dbReference type="AlphaFoldDB" id="A0A0R1HNJ2"/>
<name>A0A0R1HNJ2_9LACO</name>
<dbReference type="OrthoDB" id="7205479at2"/>
<feature type="transmembrane region" description="Helical" evidence="1">
    <location>
        <begin position="7"/>
        <end position="22"/>
    </location>
</feature>
<keyword evidence="1" id="KW-1133">Transmembrane helix</keyword>
<keyword evidence="3" id="KW-1185">Reference proteome</keyword>
<evidence type="ECO:0000256" key="1">
    <source>
        <dbReference type="SAM" id="Phobius"/>
    </source>
</evidence>
<organism evidence="2 3">
    <name type="scientific">Secundilactobacillus kimchicus JCM 15530</name>
    <dbReference type="NCBI Taxonomy" id="1302272"/>
    <lineage>
        <taxon>Bacteria</taxon>
        <taxon>Bacillati</taxon>
        <taxon>Bacillota</taxon>
        <taxon>Bacilli</taxon>
        <taxon>Lactobacillales</taxon>
        <taxon>Lactobacillaceae</taxon>
        <taxon>Secundilactobacillus</taxon>
    </lineage>
</organism>
<dbReference type="EMBL" id="AZCX01000004">
    <property type="protein sequence ID" value="KRK48070.1"/>
    <property type="molecule type" value="Genomic_DNA"/>
</dbReference>
<reference evidence="2 3" key="1">
    <citation type="journal article" date="2015" name="Genome Announc.">
        <title>Expanding the biotechnology potential of lactobacilli through comparative genomics of 213 strains and associated genera.</title>
        <authorList>
            <person name="Sun Z."/>
            <person name="Harris H.M."/>
            <person name="McCann A."/>
            <person name="Guo C."/>
            <person name="Argimon S."/>
            <person name="Zhang W."/>
            <person name="Yang X."/>
            <person name="Jeffery I.B."/>
            <person name="Cooney J.C."/>
            <person name="Kagawa T.F."/>
            <person name="Liu W."/>
            <person name="Song Y."/>
            <person name="Salvetti E."/>
            <person name="Wrobel A."/>
            <person name="Rasinkangas P."/>
            <person name="Parkhill J."/>
            <person name="Rea M.C."/>
            <person name="O'Sullivan O."/>
            <person name="Ritari J."/>
            <person name="Douillard F.P."/>
            <person name="Paul Ross R."/>
            <person name="Yang R."/>
            <person name="Briner A.E."/>
            <person name="Felis G.E."/>
            <person name="de Vos W.M."/>
            <person name="Barrangou R."/>
            <person name="Klaenhammer T.R."/>
            <person name="Caufield P.W."/>
            <person name="Cui Y."/>
            <person name="Zhang H."/>
            <person name="O'Toole P.W."/>
        </authorList>
    </citation>
    <scope>NUCLEOTIDE SEQUENCE [LARGE SCALE GENOMIC DNA]</scope>
    <source>
        <strain evidence="2 3">JCM 15530</strain>
    </source>
</reference>
<feature type="transmembrane region" description="Helical" evidence="1">
    <location>
        <begin position="28"/>
        <end position="47"/>
    </location>
</feature>
<keyword evidence="1" id="KW-0812">Transmembrane</keyword>
<evidence type="ECO:0000313" key="3">
    <source>
        <dbReference type="Proteomes" id="UP000050911"/>
    </source>
</evidence>
<sequence>MRFWQRILLNTILFIALAGFFRDSFYVANVWIALIASVVLAVLNALVKPVLALLSLPITILTLGLFSIVINGAMLALTSAVVGSDFHFSSFGATMLIAILMSLVNAVISNQLGRNHPAP</sequence>
<dbReference type="InterPro" id="IPR007165">
    <property type="entry name" value="Phage_holin_4_2"/>
</dbReference>
<protein>
    <submittedName>
        <fullName evidence="2">Integral inner membrane protein</fullName>
    </submittedName>
</protein>
<dbReference type="PATRIC" id="fig|1302272.5.peg.1825"/>
<dbReference type="Pfam" id="PF04020">
    <property type="entry name" value="Phage_holin_4_2"/>
    <property type="match status" value="1"/>
</dbReference>
<dbReference type="Proteomes" id="UP000050911">
    <property type="component" value="Unassembled WGS sequence"/>
</dbReference>
<accession>A0A0R1HNJ2</accession>
<evidence type="ECO:0000313" key="2">
    <source>
        <dbReference type="EMBL" id="KRK48070.1"/>
    </source>
</evidence>
<keyword evidence="1" id="KW-0472">Membrane</keyword>
<dbReference type="PANTHER" id="PTHR37309:SF1">
    <property type="entry name" value="SLR0284 PROTEIN"/>
    <property type="match status" value="1"/>
</dbReference>
<dbReference type="RefSeq" id="WP_056942442.1">
    <property type="nucleotide sequence ID" value="NZ_AZCX01000004.1"/>
</dbReference>
<gene>
    <name evidence="2" type="ORF">FC96_GL001800</name>
</gene>
<feature type="transmembrane region" description="Helical" evidence="1">
    <location>
        <begin position="88"/>
        <end position="108"/>
    </location>
</feature>
<dbReference type="PANTHER" id="PTHR37309">
    <property type="entry name" value="SLR0284 PROTEIN"/>
    <property type="match status" value="1"/>
</dbReference>
<feature type="transmembrane region" description="Helical" evidence="1">
    <location>
        <begin position="59"/>
        <end position="82"/>
    </location>
</feature>
<comment type="caution">
    <text evidence="2">The sequence shown here is derived from an EMBL/GenBank/DDBJ whole genome shotgun (WGS) entry which is preliminary data.</text>
</comment>